<dbReference type="RefSeq" id="WP_115889447.1">
    <property type="nucleotide sequence ID" value="NZ_QRDQ01000011.1"/>
</dbReference>
<keyword evidence="3" id="KW-1185">Reference proteome</keyword>
<feature type="domain" description="DUF695" evidence="1">
    <location>
        <begin position="30"/>
        <end position="129"/>
    </location>
</feature>
<organism evidence="2 3">
    <name type="scientific">Flavobacterium cutihirudinis</name>
    <dbReference type="NCBI Taxonomy" id="1265740"/>
    <lineage>
        <taxon>Bacteria</taxon>
        <taxon>Pseudomonadati</taxon>
        <taxon>Bacteroidota</taxon>
        <taxon>Flavobacteriia</taxon>
        <taxon>Flavobacteriales</taxon>
        <taxon>Flavobacteriaceae</taxon>
        <taxon>Flavobacterium</taxon>
    </lineage>
</organism>
<sequence length="140" mass="16711">MEWSTLQTEYEGLPLYLRKPNYKNIYEYKTKYPELICITHEFDNVKDNGLPTSEYNKSLIDFDNEVVNIFQEKNNGIIFLVETYGGARNYWFFGENSESISSLFNDLKNKYSKNKLELDSQNHSDWTFLEEYPVPLYKKI</sequence>
<dbReference type="InterPro" id="IPR016097">
    <property type="entry name" value="DUF695"/>
</dbReference>
<comment type="caution">
    <text evidence="2">The sequence shown here is derived from an EMBL/GenBank/DDBJ whole genome shotgun (WGS) entry which is preliminary data.</text>
</comment>
<dbReference type="EMBL" id="QRDQ01000011">
    <property type="protein sequence ID" value="RED21968.1"/>
    <property type="molecule type" value="Genomic_DNA"/>
</dbReference>
<proteinExistence type="predicted"/>
<evidence type="ECO:0000313" key="2">
    <source>
        <dbReference type="EMBL" id="RED21968.1"/>
    </source>
</evidence>
<protein>
    <submittedName>
        <fullName evidence="2">Uncharacterized protein DUF695</fullName>
    </submittedName>
</protein>
<gene>
    <name evidence="2" type="ORF">BD847_3458</name>
</gene>
<dbReference type="Proteomes" id="UP000257004">
    <property type="component" value="Unassembled WGS sequence"/>
</dbReference>
<evidence type="ECO:0000259" key="1">
    <source>
        <dbReference type="Pfam" id="PF05117"/>
    </source>
</evidence>
<dbReference type="Pfam" id="PF05117">
    <property type="entry name" value="DUF695"/>
    <property type="match status" value="1"/>
</dbReference>
<dbReference type="OrthoDB" id="1356073at2"/>
<reference evidence="2 3" key="1">
    <citation type="submission" date="2018-07" db="EMBL/GenBank/DDBJ databases">
        <title>Genomic Encyclopedia of Archaeal and Bacterial Type Strains, Phase II (KMG-II): from individual species to whole genera.</title>
        <authorList>
            <person name="Goeker M."/>
        </authorList>
    </citation>
    <scope>NUCLEOTIDE SEQUENCE [LARGE SCALE GENOMIC DNA]</scope>
    <source>
        <strain evidence="2 3">DSM 25795</strain>
    </source>
</reference>
<accession>A0A3D9FQH5</accession>
<name>A0A3D9FQH5_9FLAO</name>
<dbReference type="AlphaFoldDB" id="A0A3D9FQH5"/>
<evidence type="ECO:0000313" key="3">
    <source>
        <dbReference type="Proteomes" id="UP000257004"/>
    </source>
</evidence>